<protein>
    <recommendedName>
        <fullName evidence="3">Serine protease</fullName>
    </recommendedName>
</protein>
<gene>
    <name evidence="1" type="ORF">MEBOL_004417</name>
</gene>
<dbReference type="InterPro" id="IPR009003">
    <property type="entry name" value="Peptidase_S1_PA"/>
</dbReference>
<dbReference type="AlphaFoldDB" id="A0A250IGS4"/>
<dbReference type="KEGG" id="mbd:MEBOL_004417"/>
<proteinExistence type="predicted"/>
<dbReference type="Gene3D" id="2.40.10.10">
    <property type="entry name" value="Trypsin-like serine proteases"/>
    <property type="match status" value="2"/>
</dbReference>
<dbReference type="EMBL" id="CP022163">
    <property type="protein sequence ID" value="ATB30955.1"/>
    <property type="molecule type" value="Genomic_DNA"/>
</dbReference>
<organism evidence="1 2">
    <name type="scientific">Melittangium boletus DSM 14713</name>
    <dbReference type="NCBI Taxonomy" id="1294270"/>
    <lineage>
        <taxon>Bacteria</taxon>
        <taxon>Pseudomonadati</taxon>
        <taxon>Myxococcota</taxon>
        <taxon>Myxococcia</taxon>
        <taxon>Myxococcales</taxon>
        <taxon>Cystobacterineae</taxon>
        <taxon>Archangiaceae</taxon>
        <taxon>Melittangium</taxon>
    </lineage>
</organism>
<evidence type="ECO:0008006" key="3">
    <source>
        <dbReference type="Google" id="ProtNLM"/>
    </source>
</evidence>
<name>A0A250IGS4_9BACT</name>
<dbReference type="Pfam" id="PF13365">
    <property type="entry name" value="Trypsin_2"/>
    <property type="match status" value="1"/>
</dbReference>
<accession>A0A250IGS4</accession>
<dbReference type="Proteomes" id="UP000217289">
    <property type="component" value="Chromosome"/>
</dbReference>
<sequence length="279" mass="29204">MADSLEVFIPFSDMGEHMLKLRYLGLAAVGLFTACGTSPEVDERLSSDTLASSESTVIVGSVDWKSTTTLTGTQATRANAVGYLSIPKVGSRCTAWLVSDDVLITNNHCIASASEAAGAKASFNYIDGVSSTARVYYDCSTFIKTWSNLDMTALRCAALNGKKPGQVYGKLTVSSTNAATNANVYVIHQNCDYYTTSGCAPTKKFSPGYIMNANYSSTDASYNADTLGGSSGSPVLSSSSNQVVALHHYGMGGNSSGRGTHNSGVRATLLKSALAEIGL</sequence>
<dbReference type="RefSeq" id="WP_342747649.1">
    <property type="nucleotide sequence ID" value="NZ_CP022163.1"/>
</dbReference>
<keyword evidence="2" id="KW-1185">Reference proteome</keyword>
<reference evidence="1 2" key="1">
    <citation type="submission" date="2017-06" db="EMBL/GenBank/DDBJ databases">
        <authorList>
            <person name="Kim H.J."/>
            <person name="Triplett B.A."/>
        </authorList>
    </citation>
    <scope>NUCLEOTIDE SEQUENCE [LARGE SCALE GENOMIC DNA]</scope>
    <source>
        <strain evidence="1 2">DSM 14713</strain>
    </source>
</reference>
<dbReference type="SUPFAM" id="SSF50494">
    <property type="entry name" value="Trypsin-like serine proteases"/>
    <property type="match status" value="1"/>
</dbReference>
<evidence type="ECO:0000313" key="1">
    <source>
        <dbReference type="EMBL" id="ATB30955.1"/>
    </source>
</evidence>
<dbReference type="PANTHER" id="PTHR36234">
    <property type="entry name" value="LYSYL ENDOPEPTIDASE"/>
    <property type="match status" value="1"/>
</dbReference>
<dbReference type="InterPro" id="IPR043504">
    <property type="entry name" value="Peptidase_S1_PA_chymotrypsin"/>
</dbReference>
<dbReference type="PANTHER" id="PTHR36234:SF5">
    <property type="entry name" value="LYSYL ENDOPEPTIDASE"/>
    <property type="match status" value="1"/>
</dbReference>
<evidence type="ECO:0000313" key="2">
    <source>
        <dbReference type="Proteomes" id="UP000217289"/>
    </source>
</evidence>